<dbReference type="PANTHER" id="PTHR22846:SF2">
    <property type="entry name" value="F-BOX-LIKE_WD REPEAT-CONTAINING PROTEIN EBI"/>
    <property type="match status" value="1"/>
</dbReference>
<keyword evidence="4" id="KW-0539">Nucleus</keyword>
<evidence type="ECO:0000256" key="4">
    <source>
        <dbReference type="ARBA" id="ARBA00023242"/>
    </source>
</evidence>
<feature type="compositionally biased region" description="Basic residues" evidence="5">
    <location>
        <begin position="96"/>
        <end position="107"/>
    </location>
</feature>
<evidence type="ECO:0000313" key="6">
    <source>
        <dbReference type="EMBL" id="KAK7518632.1"/>
    </source>
</evidence>
<dbReference type="Proteomes" id="UP001363622">
    <property type="component" value="Unassembled WGS sequence"/>
</dbReference>
<sequence length="589" mass="65358">MTEHLSSNVVNYLVWRYLQEAGYAKAALALAHDWHDEPDTLPFADRVQTHAMLRMLQDGMWLDEMRVSASNGAEPRRYQFGQDHGRPFARYNAEARRRKLTSSRRERKATVNGDLADGAQPPRKKKKPSSTTESHVNGDVVMDTNGAPAESEAVITDAESLVEEEVAPLVTTLTLGESSGLQTEKFTNLGPQTTFLRVNEPDTTIVHTEWSPTEPQLLLTAGESLLRIYCIPSASHTQSDVPTEPLFRDLDIGLNHPTVTAVEWTLPGEAVVGTLEDMTADSGERVTKWKMHHLSEGGLQSRLISAVLGNVFALRYNLSANLLISVCSTDVNSRIFVWKDLRREPVYTIQTSQPIFAAEWMSDSTFVVAGDRILEIYEIADGKLQVQKSLPTDTNWETLRFDSICKIIACGAPDNSQFGLILPGDSEIRTHKFEQGHVITGLEFQPVPNPAAYNDDSPRLLATSSNEGFWTLQFWNAKKPFEKIRQLSSGSIVEIAFSPDGYLLAAGGGDTVTFWDPEAGVSKMMWKPAPNDKDQWEKTIQNGAENGGATEELDHALKWDSDGKKLAFKRGNQVAIINFWGMNTALPKA</sequence>
<gene>
    <name evidence="6" type="ORF">IWZ03DRAFT_413616</name>
</gene>
<dbReference type="InterPro" id="IPR045183">
    <property type="entry name" value="Ebi-like"/>
</dbReference>
<dbReference type="SMART" id="SM00320">
    <property type="entry name" value="WD40"/>
    <property type="match status" value="5"/>
</dbReference>
<dbReference type="InterPro" id="IPR001680">
    <property type="entry name" value="WD40_rpt"/>
</dbReference>
<feature type="region of interest" description="Disordered" evidence="5">
    <location>
        <begin position="73"/>
        <end position="140"/>
    </location>
</feature>
<name>A0ABR1KPD9_9PEZI</name>
<proteinExistence type="predicted"/>
<dbReference type="Gene3D" id="2.130.10.10">
    <property type="entry name" value="YVTN repeat-like/Quinoprotein amine dehydrogenase"/>
    <property type="match status" value="1"/>
</dbReference>
<dbReference type="PROSITE" id="PS50896">
    <property type="entry name" value="LISH"/>
    <property type="match status" value="1"/>
</dbReference>
<evidence type="ECO:0000313" key="7">
    <source>
        <dbReference type="Proteomes" id="UP001363622"/>
    </source>
</evidence>
<organism evidence="6 7">
    <name type="scientific">Phyllosticta citriasiana</name>
    <dbReference type="NCBI Taxonomy" id="595635"/>
    <lineage>
        <taxon>Eukaryota</taxon>
        <taxon>Fungi</taxon>
        <taxon>Dikarya</taxon>
        <taxon>Ascomycota</taxon>
        <taxon>Pezizomycotina</taxon>
        <taxon>Dothideomycetes</taxon>
        <taxon>Dothideomycetes incertae sedis</taxon>
        <taxon>Botryosphaeriales</taxon>
        <taxon>Phyllostictaceae</taxon>
        <taxon>Phyllosticta</taxon>
    </lineage>
</organism>
<dbReference type="InterPro" id="IPR006594">
    <property type="entry name" value="LisH"/>
</dbReference>
<dbReference type="InterPro" id="IPR015943">
    <property type="entry name" value="WD40/YVTN_repeat-like_dom_sf"/>
</dbReference>
<dbReference type="EMBL" id="JBBPHU010000004">
    <property type="protein sequence ID" value="KAK7518632.1"/>
    <property type="molecule type" value="Genomic_DNA"/>
</dbReference>
<comment type="caution">
    <text evidence="6">The sequence shown here is derived from an EMBL/GenBank/DDBJ whole genome shotgun (WGS) entry which is preliminary data.</text>
</comment>
<dbReference type="Pfam" id="PF08513">
    <property type="entry name" value="LisH"/>
    <property type="match status" value="1"/>
</dbReference>
<evidence type="ECO:0000256" key="2">
    <source>
        <dbReference type="ARBA" id="ARBA00022574"/>
    </source>
</evidence>
<dbReference type="Gene3D" id="1.20.960.30">
    <property type="match status" value="1"/>
</dbReference>
<evidence type="ECO:0000256" key="5">
    <source>
        <dbReference type="SAM" id="MobiDB-lite"/>
    </source>
</evidence>
<dbReference type="SUPFAM" id="SSF50978">
    <property type="entry name" value="WD40 repeat-like"/>
    <property type="match status" value="1"/>
</dbReference>
<protein>
    <submittedName>
        <fullName evidence="6">WD40-repeat-containing domain protein</fullName>
    </submittedName>
</protein>
<dbReference type="Pfam" id="PF00400">
    <property type="entry name" value="WD40"/>
    <property type="match status" value="1"/>
</dbReference>
<dbReference type="InterPro" id="IPR036322">
    <property type="entry name" value="WD40_repeat_dom_sf"/>
</dbReference>
<keyword evidence="7" id="KW-1185">Reference proteome</keyword>
<keyword evidence="2" id="KW-0853">WD repeat</keyword>
<dbReference type="PANTHER" id="PTHR22846">
    <property type="entry name" value="WD40 REPEAT PROTEIN"/>
    <property type="match status" value="1"/>
</dbReference>
<evidence type="ECO:0000256" key="3">
    <source>
        <dbReference type="ARBA" id="ARBA00022737"/>
    </source>
</evidence>
<accession>A0ABR1KPD9</accession>
<keyword evidence="3" id="KW-0677">Repeat</keyword>
<comment type="subcellular location">
    <subcellularLocation>
        <location evidence="1">Nucleus</location>
    </subcellularLocation>
</comment>
<reference evidence="6 7" key="1">
    <citation type="submission" date="2024-04" db="EMBL/GenBank/DDBJ databases">
        <title>Phyllosticta paracitricarpa is synonymous to the EU quarantine fungus P. citricarpa based on phylogenomic analyses.</title>
        <authorList>
            <consortium name="Lawrence Berkeley National Laboratory"/>
            <person name="Van Ingen-Buijs V.A."/>
            <person name="Van Westerhoven A.C."/>
            <person name="Haridas S."/>
            <person name="Skiadas P."/>
            <person name="Martin F."/>
            <person name="Groenewald J.Z."/>
            <person name="Crous P.W."/>
            <person name="Seidl M.F."/>
        </authorList>
    </citation>
    <scope>NUCLEOTIDE SEQUENCE [LARGE SCALE GENOMIC DNA]</scope>
    <source>
        <strain evidence="6 7">CBS 123371</strain>
    </source>
</reference>
<evidence type="ECO:0000256" key="1">
    <source>
        <dbReference type="ARBA" id="ARBA00004123"/>
    </source>
</evidence>